<dbReference type="GO" id="GO:0016301">
    <property type="term" value="F:kinase activity"/>
    <property type="evidence" value="ECO:0007669"/>
    <property type="project" value="UniProtKB-KW"/>
</dbReference>
<keyword evidence="3" id="KW-1185">Reference proteome</keyword>
<gene>
    <name evidence="2" type="ORF">EV666_103279</name>
</gene>
<dbReference type="PANTHER" id="PTHR47829">
    <property type="entry name" value="HYDROLASE, PUTATIVE (AFU_ORTHOLOGUE AFUA_1G12880)-RELATED"/>
    <property type="match status" value="1"/>
</dbReference>
<dbReference type="EMBL" id="SLWL01000003">
    <property type="protein sequence ID" value="TCO14770.1"/>
    <property type="molecule type" value="Genomic_DNA"/>
</dbReference>
<dbReference type="InterPro" id="IPR011009">
    <property type="entry name" value="Kinase-like_dom_sf"/>
</dbReference>
<dbReference type="Gene3D" id="3.90.1200.10">
    <property type="match status" value="1"/>
</dbReference>
<dbReference type="Proteomes" id="UP000294881">
    <property type="component" value="Unassembled WGS sequence"/>
</dbReference>
<dbReference type="RefSeq" id="WP_132004499.1">
    <property type="nucleotide sequence ID" value="NZ_JBHUNN010000002.1"/>
</dbReference>
<accession>A0A4R2GVA4</accession>
<dbReference type="InterPro" id="IPR002575">
    <property type="entry name" value="Aminoglycoside_PTrfase"/>
</dbReference>
<protein>
    <submittedName>
        <fullName evidence="2">Aminoglycoside phosphotransferase (APT) family kinase protein</fullName>
    </submittedName>
</protein>
<dbReference type="SUPFAM" id="SSF56112">
    <property type="entry name" value="Protein kinase-like (PK-like)"/>
    <property type="match status" value="1"/>
</dbReference>
<dbReference type="InterPro" id="IPR052898">
    <property type="entry name" value="ACAD10-like"/>
</dbReference>
<dbReference type="AlphaFoldDB" id="A0A4R2GVA4"/>
<proteinExistence type="predicted"/>
<dbReference type="Gene3D" id="3.30.200.20">
    <property type="entry name" value="Phosphorylase Kinase, domain 1"/>
    <property type="match status" value="1"/>
</dbReference>
<evidence type="ECO:0000313" key="2">
    <source>
        <dbReference type="EMBL" id="TCO14770.1"/>
    </source>
</evidence>
<evidence type="ECO:0000313" key="3">
    <source>
        <dbReference type="Proteomes" id="UP000294881"/>
    </source>
</evidence>
<name>A0A4R2GVA4_9HYPH</name>
<comment type="caution">
    <text evidence="2">The sequence shown here is derived from an EMBL/GenBank/DDBJ whole genome shotgun (WGS) entry which is preliminary data.</text>
</comment>
<keyword evidence="2" id="KW-0418">Kinase</keyword>
<organism evidence="2 3">
    <name type="scientific">Camelimonas lactis</name>
    <dbReference type="NCBI Taxonomy" id="659006"/>
    <lineage>
        <taxon>Bacteria</taxon>
        <taxon>Pseudomonadati</taxon>
        <taxon>Pseudomonadota</taxon>
        <taxon>Alphaproteobacteria</taxon>
        <taxon>Hyphomicrobiales</taxon>
        <taxon>Chelatococcaceae</taxon>
        <taxon>Camelimonas</taxon>
    </lineage>
</organism>
<dbReference type="Pfam" id="PF01636">
    <property type="entry name" value="APH"/>
    <property type="match status" value="1"/>
</dbReference>
<keyword evidence="2" id="KW-0808">Transferase</keyword>
<evidence type="ECO:0000259" key="1">
    <source>
        <dbReference type="Pfam" id="PF01636"/>
    </source>
</evidence>
<dbReference type="InterPro" id="IPR041726">
    <property type="entry name" value="ACAD10_11_N"/>
</dbReference>
<feature type="domain" description="Aminoglycoside phosphotransferase" evidence="1">
    <location>
        <begin position="27"/>
        <end position="265"/>
    </location>
</feature>
<dbReference type="CDD" id="cd05154">
    <property type="entry name" value="ACAD10_11_N-like"/>
    <property type="match status" value="1"/>
</dbReference>
<reference evidence="2 3" key="1">
    <citation type="submission" date="2019-03" db="EMBL/GenBank/DDBJ databases">
        <title>Genomic Encyclopedia of Type Strains, Phase IV (KMG-IV): sequencing the most valuable type-strain genomes for metagenomic binning, comparative biology and taxonomic classification.</title>
        <authorList>
            <person name="Goeker M."/>
        </authorList>
    </citation>
    <scope>NUCLEOTIDE SEQUENCE [LARGE SCALE GENOMIC DNA]</scope>
    <source>
        <strain evidence="2 3">DSM 22958</strain>
    </source>
</reference>
<sequence>MEHGVDLAALAGWMDSQGLGSGPLTDVTSLSGGTQNILLRFNRDGRAYVLRRPPLHLRGNSNKTMQREARMLAALADSDVPHPRFIAACADDSVLGAFFYLMQPIEGFNATTGLPPYHAGSEAVRRRMGFSMVEAVAKLGALDYRALGLEDFGKVDNYLERQVDRWRSQLESYREHAGWPGPECLPGVDRVAAWLAANVPPVFEPGIIHGDYHLANVMFRNDSPEMAAIVDWELTTIGDPLLDLGWMMATWSETETPRPDDIAVQPWTGFPTIPELVEHYGKHSRRDLTHIKWYGVLACYKLALIIEGTHARACAGKAPKETGDKLHAHAVSLLARALRWIDGE</sequence>
<dbReference type="PANTHER" id="PTHR47829:SF1">
    <property type="entry name" value="HAD FAMILY PHOSPHATASE"/>
    <property type="match status" value="1"/>
</dbReference>
<dbReference type="OrthoDB" id="3806873at2"/>